<comment type="caution">
    <text evidence="2">The sequence shown here is derived from an EMBL/GenBank/DDBJ whole genome shotgun (WGS) entry which is preliminary data.</text>
</comment>
<dbReference type="GO" id="GO:0016616">
    <property type="term" value="F:oxidoreductase activity, acting on the CH-OH group of donors, NAD or NADP as acceptor"/>
    <property type="evidence" value="ECO:0007669"/>
    <property type="project" value="TreeGrafter"/>
</dbReference>
<proteinExistence type="inferred from homology"/>
<dbReference type="PRINTS" id="PR00081">
    <property type="entry name" value="GDHRDH"/>
</dbReference>
<accession>A0AAD5K6Q1</accession>
<protein>
    <submittedName>
        <fullName evidence="2">4-dihydrotrisporin dehydrogenase</fullName>
    </submittedName>
</protein>
<organism evidence="2 3">
    <name type="scientific">Phascolomyces articulosus</name>
    <dbReference type="NCBI Taxonomy" id="60185"/>
    <lineage>
        <taxon>Eukaryota</taxon>
        <taxon>Fungi</taxon>
        <taxon>Fungi incertae sedis</taxon>
        <taxon>Mucoromycota</taxon>
        <taxon>Mucoromycotina</taxon>
        <taxon>Mucoromycetes</taxon>
        <taxon>Mucorales</taxon>
        <taxon>Lichtheimiaceae</taxon>
        <taxon>Phascolomyces</taxon>
    </lineage>
</organism>
<dbReference type="InterPro" id="IPR052184">
    <property type="entry name" value="SDR_enzymes"/>
</dbReference>
<dbReference type="Pfam" id="PF00106">
    <property type="entry name" value="adh_short"/>
    <property type="match status" value="1"/>
</dbReference>
<reference evidence="2" key="2">
    <citation type="submission" date="2023-02" db="EMBL/GenBank/DDBJ databases">
        <authorList>
            <consortium name="DOE Joint Genome Institute"/>
            <person name="Mondo S.J."/>
            <person name="Chang Y."/>
            <person name="Wang Y."/>
            <person name="Ahrendt S."/>
            <person name="Andreopoulos W."/>
            <person name="Barry K."/>
            <person name="Beard J."/>
            <person name="Benny G.L."/>
            <person name="Blankenship S."/>
            <person name="Bonito G."/>
            <person name="Cuomo C."/>
            <person name="Desiro A."/>
            <person name="Gervers K.A."/>
            <person name="Hundley H."/>
            <person name="Kuo A."/>
            <person name="LaButti K."/>
            <person name="Lang B.F."/>
            <person name="Lipzen A."/>
            <person name="O'Donnell K."/>
            <person name="Pangilinan J."/>
            <person name="Reynolds N."/>
            <person name="Sandor L."/>
            <person name="Smith M.W."/>
            <person name="Tsang A."/>
            <person name="Grigoriev I.V."/>
            <person name="Stajich J.E."/>
            <person name="Spatafora J.W."/>
        </authorList>
    </citation>
    <scope>NUCLEOTIDE SEQUENCE</scope>
    <source>
        <strain evidence="2">RSA 2281</strain>
    </source>
</reference>
<evidence type="ECO:0000313" key="2">
    <source>
        <dbReference type="EMBL" id="KAI9271792.1"/>
    </source>
</evidence>
<reference evidence="2" key="1">
    <citation type="journal article" date="2022" name="IScience">
        <title>Evolution of zygomycete secretomes and the origins of terrestrial fungal ecologies.</title>
        <authorList>
            <person name="Chang Y."/>
            <person name="Wang Y."/>
            <person name="Mondo S."/>
            <person name="Ahrendt S."/>
            <person name="Andreopoulos W."/>
            <person name="Barry K."/>
            <person name="Beard J."/>
            <person name="Benny G.L."/>
            <person name="Blankenship S."/>
            <person name="Bonito G."/>
            <person name="Cuomo C."/>
            <person name="Desiro A."/>
            <person name="Gervers K.A."/>
            <person name="Hundley H."/>
            <person name="Kuo A."/>
            <person name="LaButti K."/>
            <person name="Lang B.F."/>
            <person name="Lipzen A."/>
            <person name="O'Donnell K."/>
            <person name="Pangilinan J."/>
            <person name="Reynolds N."/>
            <person name="Sandor L."/>
            <person name="Smith M.E."/>
            <person name="Tsang A."/>
            <person name="Grigoriev I.V."/>
            <person name="Stajich J.E."/>
            <person name="Spatafora J.W."/>
        </authorList>
    </citation>
    <scope>NUCLEOTIDE SEQUENCE</scope>
    <source>
        <strain evidence="2">RSA 2281</strain>
    </source>
</reference>
<dbReference type="CDD" id="cd05325">
    <property type="entry name" value="carb_red_sniffer_like_SDR_c"/>
    <property type="match status" value="1"/>
</dbReference>
<dbReference type="InterPro" id="IPR002347">
    <property type="entry name" value="SDR_fam"/>
</dbReference>
<dbReference type="PANTHER" id="PTHR45458:SF1">
    <property type="entry name" value="SHORT CHAIN DEHYDROGENASE"/>
    <property type="match status" value="1"/>
</dbReference>
<evidence type="ECO:0000256" key="1">
    <source>
        <dbReference type="RuleBase" id="RU000363"/>
    </source>
</evidence>
<dbReference type="Gene3D" id="3.40.50.720">
    <property type="entry name" value="NAD(P)-binding Rossmann-like Domain"/>
    <property type="match status" value="1"/>
</dbReference>
<dbReference type="InterPro" id="IPR036291">
    <property type="entry name" value="NAD(P)-bd_dom_sf"/>
</dbReference>
<name>A0AAD5K6Q1_9FUNG</name>
<sequence length="233" mass="25300">MPMIYVVTGTSQGIGLEYVKQLSARDDIVIACARNPEKSEELQALAVNKNVHVATLDIVNLDSVKTAVDKIQTLAPEGIDVLINNAGSPGGFGAHVTTTTPDHYRDAFETNVIGTSNITLALLPLLRKRNTRYIINIASIMASIENTTTGTATSYRVSKTGLNMLTRMMACEFGEESFTVLALHPGWVRTKMGTKHAPVSPEDSISGMLSVIDNLSKEKNGKYISYEGNEIPW</sequence>
<dbReference type="PANTHER" id="PTHR45458">
    <property type="entry name" value="SHORT-CHAIN DEHYDROGENASE/REDUCTASE SDR"/>
    <property type="match status" value="1"/>
</dbReference>
<dbReference type="Proteomes" id="UP001209540">
    <property type="component" value="Unassembled WGS sequence"/>
</dbReference>
<dbReference type="SUPFAM" id="SSF51735">
    <property type="entry name" value="NAD(P)-binding Rossmann-fold domains"/>
    <property type="match status" value="1"/>
</dbReference>
<dbReference type="AlphaFoldDB" id="A0AAD5K6Q1"/>
<dbReference type="PRINTS" id="PR00080">
    <property type="entry name" value="SDRFAMILY"/>
</dbReference>
<dbReference type="EMBL" id="JAIXMP010000006">
    <property type="protein sequence ID" value="KAI9271792.1"/>
    <property type="molecule type" value="Genomic_DNA"/>
</dbReference>
<keyword evidence="3" id="KW-1185">Reference proteome</keyword>
<evidence type="ECO:0000313" key="3">
    <source>
        <dbReference type="Proteomes" id="UP001209540"/>
    </source>
</evidence>
<gene>
    <name evidence="2" type="ORF">BDA99DRAFT_500995</name>
</gene>
<comment type="similarity">
    <text evidence="1">Belongs to the short-chain dehydrogenases/reductases (SDR) family.</text>
</comment>